<protein>
    <recommendedName>
        <fullName evidence="3">DUF4332 domain-containing protein</fullName>
    </recommendedName>
</protein>
<sequence>MRKLVNFILFVAAAVGISWFMREYLVPQPESPTSSPPPFRPAPEPRTQPEPIDPPEQSQPSSNVEPEDDLTRVTGIGPVFAKRLAAAGFASFADLAAANAGDLADKVDVAESKVTDWITQAADLT</sequence>
<reference evidence="2" key="1">
    <citation type="submission" date="2018-06" db="EMBL/GenBank/DDBJ databases">
        <authorList>
            <person name="Zhirakovskaya E."/>
        </authorList>
    </citation>
    <scope>NUCLEOTIDE SEQUENCE</scope>
</reference>
<accession>A0A3B0TRU3</accession>
<dbReference type="InterPro" id="IPR010995">
    <property type="entry name" value="DNA_repair_Rad51/TF_NusA_a-hlx"/>
</dbReference>
<gene>
    <name evidence="2" type="ORF">MNBD_ACTINO02-1502</name>
</gene>
<evidence type="ECO:0000256" key="1">
    <source>
        <dbReference type="SAM" id="MobiDB-lite"/>
    </source>
</evidence>
<evidence type="ECO:0000313" key="2">
    <source>
        <dbReference type="EMBL" id="VAW09746.1"/>
    </source>
</evidence>
<dbReference type="EMBL" id="UOEK01000644">
    <property type="protein sequence ID" value="VAW09746.1"/>
    <property type="molecule type" value="Genomic_DNA"/>
</dbReference>
<organism evidence="2">
    <name type="scientific">hydrothermal vent metagenome</name>
    <dbReference type="NCBI Taxonomy" id="652676"/>
    <lineage>
        <taxon>unclassified sequences</taxon>
        <taxon>metagenomes</taxon>
        <taxon>ecological metagenomes</taxon>
    </lineage>
</organism>
<name>A0A3B0TRU3_9ZZZZ</name>
<dbReference type="GO" id="GO:0000166">
    <property type="term" value="F:nucleotide binding"/>
    <property type="evidence" value="ECO:0007669"/>
    <property type="project" value="InterPro"/>
</dbReference>
<dbReference type="Gene3D" id="1.10.150.20">
    <property type="entry name" value="5' to 3' exonuclease, C-terminal subdomain"/>
    <property type="match status" value="1"/>
</dbReference>
<dbReference type="SUPFAM" id="SSF47794">
    <property type="entry name" value="Rad51 N-terminal domain-like"/>
    <property type="match status" value="1"/>
</dbReference>
<feature type="compositionally biased region" description="Pro residues" evidence="1">
    <location>
        <begin position="34"/>
        <end position="54"/>
    </location>
</feature>
<dbReference type="AlphaFoldDB" id="A0A3B0TRU3"/>
<feature type="region of interest" description="Disordered" evidence="1">
    <location>
        <begin position="27"/>
        <end position="71"/>
    </location>
</feature>
<dbReference type="Pfam" id="PF14520">
    <property type="entry name" value="HHH_5"/>
    <property type="match status" value="1"/>
</dbReference>
<proteinExistence type="predicted"/>
<evidence type="ECO:0008006" key="3">
    <source>
        <dbReference type="Google" id="ProtNLM"/>
    </source>
</evidence>